<dbReference type="PANTHER" id="PTHR10587">
    <property type="entry name" value="GLYCOSYL TRANSFERASE-RELATED"/>
    <property type="match status" value="1"/>
</dbReference>
<evidence type="ECO:0000313" key="4">
    <source>
        <dbReference type="EMBL" id="MPQ43442.1"/>
    </source>
</evidence>
<protein>
    <submittedName>
        <fullName evidence="4">Polysaccharide deacetylase family protein</fullName>
    </submittedName>
</protein>
<name>A0A6I1MMH4_9CLOT</name>
<dbReference type="EMBL" id="WHJC01000068">
    <property type="protein sequence ID" value="MPQ43442.1"/>
    <property type="molecule type" value="Genomic_DNA"/>
</dbReference>
<feature type="compositionally biased region" description="Basic and acidic residues" evidence="1">
    <location>
        <begin position="69"/>
        <end position="90"/>
    </location>
</feature>
<feature type="domain" description="NodB homology" evidence="3">
    <location>
        <begin position="124"/>
        <end position="325"/>
    </location>
</feature>
<keyword evidence="2" id="KW-0812">Transmembrane</keyword>
<proteinExistence type="predicted"/>
<dbReference type="Gene3D" id="3.20.20.370">
    <property type="entry name" value="Glycoside hydrolase/deacetylase"/>
    <property type="match status" value="1"/>
</dbReference>
<dbReference type="GO" id="GO:0005975">
    <property type="term" value="P:carbohydrate metabolic process"/>
    <property type="evidence" value="ECO:0007669"/>
    <property type="project" value="InterPro"/>
</dbReference>
<evidence type="ECO:0000259" key="3">
    <source>
        <dbReference type="PROSITE" id="PS51677"/>
    </source>
</evidence>
<feature type="region of interest" description="Disordered" evidence="1">
    <location>
        <begin position="69"/>
        <end position="92"/>
    </location>
</feature>
<dbReference type="OrthoDB" id="258610at2"/>
<evidence type="ECO:0000313" key="5">
    <source>
        <dbReference type="Proteomes" id="UP000430345"/>
    </source>
</evidence>
<dbReference type="InterPro" id="IPR002509">
    <property type="entry name" value="NODB_dom"/>
</dbReference>
<dbReference type="PANTHER" id="PTHR10587:SF125">
    <property type="entry name" value="POLYSACCHARIDE DEACETYLASE YHEN-RELATED"/>
    <property type="match status" value="1"/>
</dbReference>
<accession>A0A6I1MMH4</accession>
<feature type="compositionally biased region" description="Polar residues" evidence="1">
    <location>
        <begin position="339"/>
        <end position="350"/>
    </location>
</feature>
<evidence type="ECO:0000256" key="2">
    <source>
        <dbReference type="SAM" id="Phobius"/>
    </source>
</evidence>
<organism evidence="4 5">
    <name type="scientific">Clostridium tarantellae</name>
    <dbReference type="NCBI Taxonomy" id="39493"/>
    <lineage>
        <taxon>Bacteria</taxon>
        <taxon>Bacillati</taxon>
        <taxon>Bacillota</taxon>
        <taxon>Clostridia</taxon>
        <taxon>Eubacteriales</taxon>
        <taxon>Clostridiaceae</taxon>
        <taxon>Clostridium</taxon>
    </lineage>
</organism>
<dbReference type="Proteomes" id="UP000430345">
    <property type="component" value="Unassembled WGS sequence"/>
</dbReference>
<comment type="caution">
    <text evidence="4">The sequence shown here is derived from an EMBL/GenBank/DDBJ whole genome shotgun (WGS) entry which is preliminary data.</text>
</comment>
<keyword evidence="2" id="KW-0472">Membrane</keyword>
<keyword evidence="2" id="KW-1133">Transmembrane helix</keyword>
<feature type="region of interest" description="Disordered" evidence="1">
    <location>
        <begin position="330"/>
        <end position="350"/>
    </location>
</feature>
<dbReference type="RefSeq" id="WP_152888966.1">
    <property type="nucleotide sequence ID" value="NZ_WHJC01000068.1"/>
</dbReference>
<dbReference type="InterPro" id="IPR011330">
    <property type="entry name" value="Glyco_hydro/deAcase_b/a-brl"/>
</dbReference>
<dbReference type="CDD" id="cd10944">
    <property type="entry name" value="CE4_SmPgdA_like"/>
    <property type="match status" value="1"/>
</dbReference>
<dbReference type="SUPFAM" id="SSF88713">
    <property type="entry name" value="Glycoside hydrolase/deacetylase"/>
    <property type="match status" value="1"/>
</dbReference>
<feature type="transmembrane region" description="Helical" evidence="2">
    <location>
        <begin position="38"/>
        <end position="59"/>
    </location>
</feature>
<dbReference type="InterPro" id="IPR050248">
    <property type="entry name" value="Polysacc_deacetylase_ArnD"/>
</dbReference>
<gene>
    <name evidence="4" type="ORF">GBZ86_06675</name>
</gene>
<dbReference type="AlphaFoldDB" id="A0A6I1MMH4"/>
<dbReference type="GO" id="GO:0016810">
    <property type="term" value="F:hydrolase activity, acting on carbon-nitrogen (but not peptide) bonds"/>
    <property type="evidence" value="ECO:0007669"/>
    <property type="project" value="InterPro"/>
</dbReference>
<evidence type="ECO:0000256" key="1">
    <source>
        <dbReference type="SAM" id="MobiDB-lite"/>
    </source>
</evidence>
<dbReference type="PROSITE" id="PS51677">
    <property type="entry name" value="NODB"/>
    <property type="match status" value="1"/>
</dbReference>
<reference evidence="4 5" key="1">
    <citation type="submission" date="2019-10" db="EMBL/GenBank/DDBJ databases">
        <title>The Genome Sequence of Clostridium tarantellae Isolated from Fish Brain.</title>
        <authorList>
            <person name="Bano L."/>
            <person name="Kiel M."/>
            <person name="Sales G."/>
            <person name="Doxey A.C."/>
            <person name="Mansfield M.J."/>
            <person name="Schiavone M."/>
            <person name="Rossetto O."/>
            <person name="Pirazzini M."/>
            <person name="Dobrindt U."/>
            <person name="Montecucco C."/>
        </authorList>
    </citation>
    <scope>NUCLEOTIDE SEQUENCE [LARGE SCALE GENOMIC DNA]</scope>
    <source>
        <strain evidence="4 5">DSM 3997</strain>
    </source>
</reference>
<sequence>MSDKNKKDKPGKIYSDNNFKVSNKKIGRRRSRRRKEGIKIGIAVLGIIALLVIGTKVIFNSRSVTDASDEKENVVKMEGKKETPKPKPDDIIPNSNVTYEGDKYAVNAVDVKTMLEGKYPGEDKIVFLTFDDGPSPNTDKVLNTLSEKGVHGTFFMLGERIAESDEAKERVKKVIKNGNAIANHSYTHNMKKLYPHNKVDVQTFMNEYHQTNDLLKSVLGDEFNATVVRMPGGYNSRQYYKDPNLPALNEAFDKEGIVSIDWNALDGDAEGKPYTNEQMMNYVKSSSKGLHKVIILMHDTYGKEKTAEILPQIIDYFKEQGYEFKTIKNADNDTPADVSATNNKEQANTK</sequence>
<dbReference type="Pfam" id="PF01522">
    <property type="entry name" value="Polysacc_deac_1"/>
    <property type="match status" value="1"/>
</dbReference>
<keyword evidence="5" id="KW-1185">Reference proteome</keyword>